<keyword evidence="3" id="KW-0645">Protease</keyword>
<comment type="caution">
    <text evidence="3">The sequence shown here is derived from an EMBL/GenBank/DDBJ whole genome shotgun (WGS) entry which is preliminary data.</text>
</comment>
<dbReference type="SUPFAM" id="SSF50494">
    <property type="entry name" value="Trypsin-like serine proteases"/>
    <property type="match status" value="1"/>
</dbReference>
<dbReference type="OrthoDB" id="9766361at2"/>
<dbReference type="RefSeq" id="WP_129340102.1">
    <property type="nucleotide sequence ID" value="NZ_JACIDD010000001.1"/>
</dbReference>
<feature type="chain" id="PRO_5035213874" evidence="2">
    <location>
        <begin position="21"/>
        <end position="503"/>
    </location>
</feature>
<organism evidence="3 4">
    <name type="scientific">Sphingomonas desiccabilis</name>
    <dbReference type="NCBI Taxonomy" id="429134"/>
    <lineage>
        <taxon>Bacteria</taxon>
        <taxon>Pseudomonadati</taxon>
        <taxon>Pseudomonadota</taxon>
        <taxon>Alphaproteobacteria</taxon>
        <taxon>Sphingomonadales</taxon>
        <taxon>Sphingomonadaceae</taxon>
        <taxon>Sphingomonas</taxon>
    </lineage>
</organism>
<dbReference type="Proteomes" id="UP000292347">
    <property type="component" value="Unassembled WGS sequence"/>
</dbReference>
<dbReference type="Pfam" id="PF13365">
    <property type="entry name" value="Trypsin_2"/>
    <property type="match status" value="1"/>
</dbReference>
<dbReference type="AlphaFoldDB" id="A0A4Q2IYM5"/>
<evidence type="ECO:0000256" key="1">
    <source>
        <dbReference type="SAM" id="Phobius"/>
    </source>
</evidence>
<keyword evidence="1" id="KW-0472">Membrane</keyword>
<accession>A0A4Q2IYM5</accession>
<dbReference type="EMBL" id="SDPT01000001">
    <property type="protein sequence ID" value="RXZ35606.1"/>
    <property type="molecule type" value="Genomic_DNA"/>
</dbReference>
<name>A0A4Q2IYM5_9SPHN</name>
<keyword evidence="2" id="KW-0732">Signal</keyword>
<dbReference type="GO" id="GO:0004252">
    <property type="term" value="F:serine-type endopeptidase activity"/>
    <property type="evidence" value="ECO:0007669"/>
    <property type="project" value="InterPro"/>
</dbReference>
<keyword evidence="1" id="KW-1133">Transmembrane helix</keyword>
<protein>
    <submittedName>
        <fullName evidence="3">Serine protease</fullName>
    </submittedName>
</protein>
<dbReference type="PANTHER" id="PTHR43019">
    <property type="entry name" value="SERINE ENDOPROTEASE DEGS"/>
    <property type="match status" value="1"/>
</dbReference>
<evidence type="ECO:0000313" key="4">
    <source>
        <dbReference type="Proteomes" id="UP000292347"/>
    </source>
</evidence>
<reference evidence="3 4" key="1">
    <citation type="submission" date="2019-01" db="EMBL/GenBank/DDBJ databases">
        <title>Sphingomonas mucosissima sp. nov. and Sphingomonas desiccabilis sp. nov., from biological soil crusts in the Colorado Plateau, USA.</title>
        <authorList>
            <person name="Zhu D."/>
        </authorList>
    </citation>
    <scope>NUCLEOTIDE SEQUENCE [LARGE SCALE GENOMIC DNA]</scope>
    <source>
        <strain evidence="3 4">CP1D</strain>
    </source>
</reference>
<proteinExistence type="predicted"/>
<evidence type="ECO:0000256" key="2">
    <source>
        <dbReference type="SAM" id="SignalP"/>
    </source>
</evidence>
<feature type="transmembrane region" description="Helical" evidence="1">
    <location>
        <begin position="323"/>
        <end position="343"/>
    </location>
</feature>
<keyword evidence="4" id="KW-1185">Reference proteome</keyword>
<dbReference type="PANTHER" id="PTHR43019:SF23">
    <property type="entry name" value="PROTEASE DO-LIKE 5, CHLOROPLASTIC"/>
    <property type="match status" value="1"/>
</dbReference>
<feature type="signal peptide" evidence="2">
    <location>
        <begin position="1"/>
        <end position="20"/>
    </location>
</feature>
<evidence type="ECO:0000313" key="3">
    <source>
        <dbReference type="EMBL" id="RXZ35606.1"/>
    </source>
</evidence>
<dbReference type="InterPro" id="IPR009003">
    <property type="entry name" value="Peptidase_S1_PA"/>
</dbReference>
<sequence>MARLLLMLGFLVAWAVPAQADDISAAGRGVVRVVTIAVVDDEVVGFGHGSGFAVGPDRIVTNAHVVELAGRYEGNVVIGVVPSEGDKSYQGRLIALDQERDLALIEVQGLKLPPLALYNGPIGEGEATVALGYPGNVDLATAQSASDYILPQSPVRSEGVFSGLRRLGTTGVLLHTASIARGNSGGPLLDRCGRVLGVNSALTRGDDGDASFGFAIAGSELAGFLREAGQQATLVGTNCISMEELLAQDRAAAADAAQQDAARARTAAERAAAARALAIESARERNEATRENFMAGAALLLVLAGLAAGGAGLMATRGKRREAIWAGAGGGVLLLGAVVLFLVRPSFDPDSVPEASTPAGATAGMTGKLLCTLVPERSRVTVSATPEVAMDWQANGCMNGRTQYAEAPNSGWERILVPDDEQTVSVLRYEPATGTYINTRYMLGADRMAEARRLREGVALKQCAGESAGRANLATQQAAIRGALPPLPNERLVYQCHPARGTN</sequence>
<dbReference type="Gene3D" id="2.40.10.10">
    <property type="entry name" value="Trypsin-like serine proteases"/>
    <property type="match status" value="2"/>
</dbReference>
<gene>
    <name evidence="3" type="ORF">EO081_00980</name>
</gene>
<dbReference type="GO" id="GO:0006508">
    <property type="term" value="P:proteolysis"/>
    <property type="evidence" value="ECO:0007669"/>
    <property type="project" value="UniProtKB-KW"/>
</dbReference>
<feature type="transmembrane region" description="Helical" evidence="1">
    <location>
        <begin position="293"/>
        <end position="316"/>
    </location>
</feature>
<dbReference type="InterPro" id="IPR001940">
    <property type="entry name" value="Peptidase_S1C"/>
</dbReference>
<keyword evidence="3" id="KW-0378">Hydrolase</keyword>
<dbReference type="InterPro" id="IPR043504">
    <property type="entry name" value="Peptidase_S1_PA_chymotrypsin"/>
</dbReference>
<keyword evidence="1" id="KW-0812">Transmembrane</keyword>
<dbReference type="PRINTS" id="PR00834">
    <property type="entry name" value="PROTEASES2C"/>
</dbReference>